<dbReference type="AlphaFoldDB" id="A0A6P8WS99"/>
<evidence type="ECO:0000259" key="7">
    <source>
        <dbReference type="SMART" id="SM00737"/>
    </source>
</evidence>
<dbReference type="GO" id="GO:0005576">
    <property type="term" value="C:extracellular region"/>
    <property type="evidence" value="ECO:0007669"/>
    <property type="project" value="UniProtKB-SubCell"/>
</dbReference>
<dbReference type="SUPFAM" id="SSF81296">
    <property type="entry name" value="E set domains"/>
    <property type="match status" value="1"/>
</dbReference>
<comment type="similarity">
    <text evidence="2">Belongs to the NPC2 family.</text>
</comment>
<dbReference type="InterPro" id="IPR014756">
    <property type="entry name" value="Ig_E-set"/>
</dbReference>
<organism evidence="8 9">
    <name type="scientific">Drosophila albomicans</name>
    <name type="common">Fruit fly</name>
    <dbReference type="NCBI Taxonomy" id="7291"/>
    <lineage>
        <taxon>Eukaryota</taxon>
        <taxon>Metazoa</taxon>
        <taxon>Ecdysozoa</taxon>
        <taxon>Arthropoda</taxon>
        <taxon>Hexapoda</taxon>
        <taxon>Insecta</taxon>
        <taxon>Pterygota</taxon>
        <taxon>Neoptera</taxon>
        <taxon>Endopterygota</taxon>
        <taxon>Diptera</taxon>
        <taxon>Brachycera</taxon>
        <taxon>Muscomorpha</taxon>
        <taxon>Ephydroidea</taxon>
        <taxon>Drosophilidae</taxon>
        <taxon>Drosophila</taxon>
    </lineage>
</organism>
<evidence type="ECO:0000256" key="1">
    <source>
        <dbReference type="ARBA" id="ARBA00004613"/>
    </source>
</evidence>
<evidence type="ECO:0000313" key="8">
    <source>
        <dbReference type="Proteomes" id="UP000515160"/>
    </source>
</evidence>
<evidence type="ECO:0000256" key="6">
    <source>
        <dbReference type="SAM" id="SignalP"/>
    </source>
</evidence>
<keyword evidence="3" id="KW-0964">Secreted</keyword>
<dbReference type="Gene3D" id="2.60.40.770">
    <property type="match status" value="1"/>
</dbReference>
<keyword evidence="4 6" id="KW-0732">Signal</keyword>
<proteinExistence type="inferred from homology"/>
<dbReference type="GO" id="GO:0032934">
    <property type="term" value="F:sterol binding"/>
    <property type="evidence" value="ECO:0007669"/>
    <property type="project" value="InterPro"/>
</dbReference>
<feature type="chain" id="PRO_5028087318" evidence="6">
    <location>
        <begin position="24"/>
        <end position="153"/>
    </location>
</feature>
<dbReference type="FunFam" id="2.60.40.770:FF:000001">
    <property type="entry name" value="NPC intracellular cholesterol transporter 2"/>
    <property type="match status" value="1"/>
</dbReference>
<dbReference type="OrthoDB" id="4937502at2759"/>
<evidence type="ECO:0000256" key="5">
    <source>
        <dbReference type="ARBA" id="ARBA00023157"/>
    </source>
</evidence>
<protein>
    <submittedName>
        <fullName evidence="9">NPC intracellular cholesterol transporter 2 homolog a</fullName>
    </submittedName>
</protein>
<evidence type="ECO:0000313" key="9">
    <source>
        <dbReference type="RefSeq" id="XP_034101125.1"/>
    </source>
</evidence>
<dbReference type="GO" id="GO:0032367">
    <property type="term" value="P:intracellular cholesterol transport"/>
    <property type="evidence" value="ECO:0007669"/>
    <property type="project" value="InterPro"/>
</dbReference>
<dbReference type="RefSeq" id="XP_034101125.1">
    <property type="nucleotide sequence ID" value="XM_034245234.2"/>
</dbReference>
<evidence type="ECO:0000256" key="3">
    <source>
        <dbReference type="ARBA" id="ARBA00022525"/>
    </source>
</evidence>
<dbReference type="Proteomes" id="UP000515160">
    <property type="component" value="Chromosome 2L"/>
</dbReference>
<evidence type="ECO:0000256" key="4">
    <source>
        <dbReference type="ARBA" id="ARBA00022729"/>
    </source>
</evidence>
<dbReference type="InterPro" id="IPR039670">
    <property type="entry name" value="NPC2-like"/>
</dbReference>
<feature type="domain" description="MD-2-related lipid-recognition" evidence="7">
    <location>
        <begin position="26"/>
        <end position="150"/>
    </location>
</feature>
<evidence type="ECO:0000256" key="2">
    <source>
        <dbReference type="ARBA" id="ARBA00006370"/>
    </source>
</evidence>
<comment type="subcellular location">
    <subcellularLocation>
        <location evidence="1">Secreted</location>
    </subcellularLocation>
</comment>
<accession>A0A6P8WS99</accession>
<dbReference type="CDD" id="cd00916">
    <property type="entry name" value="Npc2_like"/>
    <property type="match status" value="1"/>
</dbReference>
<dbReference type="PANTHER" id="PTHR11306:SF56">
    <property type="entry name" value="LP08842P-RELATED"/>
    <property type="match status" value="1"/>
</dbReference>
<dbReference type="PANTHER" id="PTHR11306">
    <property type="entry name" value="NIEMANN PICK TYPE C2 PROTEIN NPC2-RELATED"/>
    <property type="match status" value="1"/>
</dbReference>
<feature type="signal peptide" evidence="6">
    <location>
        <begin position="1"/>
        <end position="23"/>
    </location>
</feature>
<name>A0A6P8WS99_DROAB</name>
<dbReference type="CTD" id="33374"/>
<dbReference type="InterPro" id="IPR003172">
    <property type="entry name" value="ML_dom"/>
</dbReference>
<dbReference type="Pfam" id="PF02221">
    <property type="entry name" value="E1_DerP2_DerF2"/>
    <property type="match status" value="1"/>
</dbReference>
<keyword evidence="8" id="KW-1185">Reference proteome</keyword>
<reference evidence="9" key="1">
    <citation type="submission" date="2025-08" db="UniProtKB">
        <authorList>
            <consortium name="RefSeq"/>
        </authorList>
    </citation>
    <scope>IDENTIFICATION</scope>
    <source>
        <strain evidence="9">15112-1751.03</strain>
        <tissue evidence="9">Whole Adult</tissue>
    </source>
</reference>
<dbReference type="SMART" id="SM00737">
    <property type="entry name" value="ML"/>
    <property type="match status" value="1"/>
</dbReference>
<gene>
    <name evidence="9" type="primary">LOC117565892</name>
</gene>
<dbReference type="GeneID" id="117565892"/>
<keyword evidence="5" id="KW-1015">Disulfide bond</keyword>
<dbReference type="InterPro" id="IPR033916">
    <property type="entry name" value="ML_Npc2-like"/>
</dbReference>
<sequence length="153" mass="16789">MFKSYVLTLSLVLLLALMQLSGALEFHDCGSKTGKFTQVIIEGCDTTKSECVLKRNTNVSISIDIALAEVASAVKTVVHGKVLGIEMPFPLSNPDACQDSGLKCPLEKNETYRYTATLPVLKSYPKVSVLVKWELQDQNNVDIVCVEIPARIQ</sequence>